<feature type="DNA-binding region" description="OmpR/PhoB-type" evidence="2">
    <location>
        <begin position="30"/>
        <end position="126"/>
    </location>
</feature>
<gene>
    <name evidence="6" type="ORF">N792_00510</name>
</gene>
<evidence type="ECO:0000259" key="5">
    <source>
        <dbReference type="PROSITE" id="PS51755"/>
    </source>
</evidence>
<dbReference type="GO" id="GO:0006355">
    <property type="term" value="P:regulation of DNA-templated transcription"/>
    <property type="evidence" value="ECO:0007669"/>
    <property type="project" value="InterPro"/>
</dbReference>
<keyword evidence="4" id="KW-0472">Membrane</keyword>
<protein>
    <recommendedName>
        <fullName evidence="5">OmpR/PhoB-type domain-containing protein</fullName>
    </recommendedName>
</protein>
<dbReference type="InterPro" id="IPR016032">
    <property type="entry name" value="Sig_transdc_resp-reg_C-effctor"/>
</dbReference>
<proteinExistence type="predicted"/>
<comment type="caution">
    <text evidence="6">The sequence shown here is derived from an EMBL/GenBank/DDBJ whole genome shotgun (WGS) entry which is preliminary data.</text>
</comment>
<dbReference type="SMART" id="SM00862">
    <property type="entry name" value="Trans_reg_C"/>
    <property type="match status" value="1"/>
</dbReference>
<dbReference type="PROSITE" id="PS51755">
    <property type="entry name" value="OMPR_PHOB"/>
    <property type="match status" value="1"/>
</dbReference>
<dbReference type="CDD" id="cd00383">
    <property type="entry name" value="trans_reg_C"/>
    <property type="match status" value="1"/>
</dbReference>
<evidence type="ECO:0000256" key="2">
    <source>
        <dbReference type="PROSITE-ProRule" id="PRU01091"/>
    </source>
</evidence>
<keyword evidence="7" id="KW-1185">Reference proteome</keyword>
<keyword evidence="4" id="KW-1133">Transmembrane helix</keyword>
<dbReference type="InterPro" id="IPR001867">
    <property type="entry name" value="OmpR/PhoB-type_DNA-bd"/>
</dbReference>
<evidence type="ECO:0000256" key="1">
    <source>
        <dbReference type="ARBA" id="ARBA00023125"/>
    </source>
</evidence>
<evidence type="ECO:0000313" key="6">
    <source>
        <dbReference type="EMBL" id="KGM52766.1"/>
    </source>
</evidence>
<evidence type="ECO:0000256" key="4">
    <source>
        <dbReference type="SAM" id="Phobius"/>
    </source>
</evidence>
<name>A0A0A0EP44_9GAMM</name>
<feature type="transmembrane region" description="Helical" evidence="4">
    <location>
        <begin position="218"/>
        <end position="240"/>
    </location>
</feature>
<dbReference type="GO" id="GO:0000160">
    <property type="term" value="P:phosphorelay signal transduction system"/>
    <property type="evidence" value="ECO:0007669"/>
    <property type="project" value="InterPro"/>
</dbReference>
<accession>A0A0A0EP44</accession>
<dbReference type="InterPro" id="IPR036388">
    <property type="entry name" value="WH-like_DNA-bd_sf"/>
</dbReference>
<feature type="domain" description="OmpR/PhoB-type" evidence="5">
    <location>
        <begin position="30"/>
        <end position="126"/>
    </location>
</feature>
<evidence type="ECO:0000256" key="3">
    <source>
        <dbReference type="SAM" id="MobiDB-lite"/>
    </source>
</evidence>
<feature type="compositionally biased region" description="Low complexity" evidence="3">
    <location>
        <begin position="1"/>
        <end position="15"/>
    </location>
</feature>
<dbReference type="GO" id="GO:0003677">
    <property type="term" value="F:DNA binding"/>
    <property type="evidence" value="ECO:0007669"/>
    <property type="project" value="UniProtKB-UniRule"/>
</dbReference>
<dbReference type="Gene3D" id="1.10.10.10">
    <property type="entry name" value="Winged helix-like DNA-binding domain superfamily/Winged helix DNA-binding domain"/>
    <property type="match status" value="1"/>
</dbReference>
<dbReference type="EMBL" id="AVPS01000001">
    <property type="protein sequence ID" value="KGM52766.1"/>
    <property type="molecule type" value="Genomic_DNA"/>
</dbReference>
<organism evidence="6 7">
    <name type="scientific">Lysobacter concretionis Ko07 = DSM 16239</name>
    <dbReference type="NCBI Taxonomy" id="1122185"/>
    <lineage>
        <taxon>Bacteria</taxon>
        <taxon>Pseudomonadati</taxon>
        <taxon>Pseudomonadota</taxon>
        <taxon>Gammaproteobacteria</taxon>
        <taxon>Lysobacterales</taxon>
        <taxon>Lysobacteraceae</taxon>
        <taxon>Novilysobacter</taxon>
    </lineage>
</organism>
<sequence>MTPAIIIDTTSTDSTGPINAPAESPWPPHTRRLQVDDLTIDLWYRQLASPGQTVELPQRVFDLLQLFLAQPHTLHTRAALLERVWPGVVVEDANLSQSIWMLRKALGEPRRHWVRTLAKSGYVFEPPAPILPLAVDDMGAAGIPGGASTGIADEPARDAAGLDTEQADAANVGVDAQAEAGVDVPECPAIDPAAASAATPSATALRSRPDRASGQRRGLLIVAMALSALALGIASLFFAAKPPTSPPAPASPIAVAMIDVGNHNNDEARWPATLLRAWLGWKLDALPEVVVLTEAHLAADTAALSPNIVLLSSGQVTNAPDQRFVRARFDGVDGSRQIELRGSTAQVPQLVDELSRQVLAELVPARRDELWPALSVDAGSARDYALAYEAYSQRDMSASATGLASVLAQAPRFGLAHLQLAMSLARLGQANPALAHMQHARELLSPLSADVAWVMDAMQLSIDPQRRAETATAFSDLAAQYPQNLSYRLEQSRYQLRAGDPEAALATLSRADWETQPTGVRIQWLVLLAEIEMARINPDAVRLHATEAERLAHAAGQGWEHERATALLLKAQSDAYQWGELADRSQFDEAARLFTEAGADIDALHAKVTAELSLPPSGPSAQLDSLLAQTRAGGYRSMEIQLLRRVAFQHYNAGDLVEYRKRLEQALACATHAGDAVAQLSLDVSLLNEDLLAGRFSSAEERIRRIRKGHLKGDLATWLDQFEAFTLNINGDYAGALQALDQTAQRLAREGRAPLPAVTTARLACVRADSLLAQGKLPQARQQLADCADTTQPFVRDQAEGLGTAIDLLAGDTASAVPRLRARNALIQAMPDAPDRWMVALQNGYQLARAGQLDDAERLYSTTRASLQKSGYDWLLADAEIGLAEVATARGQWPQARRLADSARRHLPDDGIWLQSQRLGQIATLAALADGQRDRAHSLFTATHARAHALGDVVAQMELHSLMAAAGFPDDPLLADCDANARAAQIAATGMRGATVDWLARALPQGNGRQTMAAVASDRRGATE</sequence>
<dbReference type="Proteomes" id="UP000030017">
    <property type="component" value="Unassembled WGS sequence"/>
</dbReference>
<dbReference type="eggNOG" id="COG3710">
    <property type="taxonomic scope" value="Bacteria"/>
</dbReference>
<dbReference type="InterPro" id="IPR011990">
    <property type="entry name" value="TPR-like_helical_dom_sf"/>
</dbReference>
<keyword evidence="4" id="KW-0812">Transmembrane</keyword>
<dbReference type="STRING" id="1122185.N792_00510"/>
<evidence type="ECO:0000313" key="7">
    <source>
        <dbReference type="Proteomes" id="UP000030017"/>
    </source>
</evidence>
<feature type="region of interest" description="Disordered" evidence="3">
    <location>
        <begin position="1"/>
        <end position="30"/>
    </location>
</feature>
<dbReference type="Gene3D" id="1.25.40.10">
    <property type="entry name" value="Tetratricopeptide repeat domain"/>
    <property type="match status" value="2"/>
</dbReference>
<dbReference type="AlphaFoldDB" id="A0A0A0EP44"/>
<keyword evidence="1 2" id="KW-0238">DNA-binding</keyword>
<dbReference type="SUPFAM" id="SSF46894">
    <property type="entry name" value="C-terminal effector domain of the bipartite response regulators"/>
    <property type="match status" value="1"/>
</dbReference>
<dbReference type="Pfam" id="PF00486">
    <property type="entry name" value="Trans_reg_C"/>
    <property type="match status" value="1"/>
</dbReference>
<reference evidence="6 7" key="1">
    <citation type="submission" date="2013-08" db="EMBL/GenBank/DDBJ databases">
        <title>Genome sequencing of Lysobacter.</title>
        <authorList>
            <person name="Zhang S."/>
            <person name="Wang G."/>
        </authorList>
    </citation>
    <scope>NUCLEOTIDE SEQUENCE [LARGE SCALE GENOMIC DNA]</scope>
    <source>
        <strain evidence="6 7">Ko07</strain>
    </source>
</reference>